<evidence type="ECO:0000313" key="2">
    <source>
        <dbReference type="Proteomes" id="UP000724584"/>
    </source>
</evidence>
<dbReference type="EMBL" id="JAGIZQ010000008">
    <property type="protein sequence ID" value="KAH6613313.1"/>
    <property type="molecule type" value="Genomic_DNA"/>
</dbReference>
<organism evidence="1 2">
    <name type="scientific">Chaetomium tenue</name>
    <dbReference type="NCBI Taxonomy" id="1854479"/>
    <lineage>
        <taxon>Eukaryota</taxon>
        <taxon>Fungi</taxon>
        <taxon>Dikarya</taxon>
        <taxon>Ascomycota</taxon>
        <taxon>Pezizomycotina</taxon>
        <taxon>Sordariomycetes</taxon>
        <taxon>Sordariomycetidae</taxon>
        <taxon>Sordariales</taxon>
        <taxon>Chaetomiaceae</taxon>
        <taxon>Chaetomium</taxon>
    </lineage>
</organism>
<accession>A0ACB7NTS3</accession>
<sequence length="398" mass="43326">MKTPSTWWPAAAALLLLSPTATATAPTTLPSTPAPAAAAAAPAPLACDNILVPSGEGGKENGKEKGKDQHKYDLRALAGPHVVVTHEYTSPTYHNTTYAIDVCAPLRRKGDVPNGGACPDGTQVCAIKHRWDHKEDKSAGIDQVIPIVVGDEHKAITWNAKRLPGKAGDGEAEKGGKKEGLKLTLQGHTTYQGRAQRTVVEFRCNPDLEGTENEWESVDVYEPGEKKKNGRRAEEGGKDGDKKGDDKGDKKDDDKGDDKGDGNEDPSTPEKQLKKDGAALVWEGYKRETGEDGAEMDTLYLTWYTKHVCDKAVDNPEPAGESSHWGFFTWLVILVFLATASYLIFGSWLNYNRYGARGWDLLPHGDTLRDVPYLMRDLIRKVLNTLQSTGSRGGYSAV</sequence>
<reference evidence="1 2" key="1">
    <citation type="journal article" date="2021" name="Nat. Commun.">
        <title>Genetic determinants of endophytism in the Arabidopsis root mycobiome.</title>
        <authorList>
            <person name="Mesny F."/>
            <person name="Miyauchi S."/>
            <person name="Thiergart T."/>
            <person name="Pickel B."/>
            <person name="Atanasova L."/>
            <person name="Karlsson M."/>
            <person name="Huettel B."/>
            <person name="Barry K.W."/>
            <person name="Haridas S."/>
            <person name="Chen C."/>
            <person name="Bauer D."/>
            <person name="Andreopoulos W."/>
            <person name="Pangilinan J."/>
            <person name="LaButti K."/>
            <person name="Riley R."/>
            <person name="Lipzen A."/>
            <person name="Clum A."/>
            <person name="Drula E."/>
            <person name="Henrissat B."/>
            <person name="Kohler A."/>
            <person name="Grigoriev I.V."/>
            <person name="Martin F.M."/>
            <person name="Hacquard S."/>
        </authorList>
    </citation>
    <scope>NUCLEOTIDE SEQUENCE [LARGE SCALE GENOMIC DNA]</scope>
    <source>
        <strain evidence="1 2">MPI-SDFR-AT-0079</strain>
    </source>
</reference>
<protein>
    <submittedName>
        <fullName evidence="1">Autophagy-related protein 27</fullName>
    </submittedName>
</protein>
<comment type="caution">
    <text evidence="1">The sequence shown here is derived from an EMBL/GenBank/DDBJ whole genome shotgun (WGS) entry which is preliminary data.</text>
</comment>
<gene>
    <name evidence="1" type="ORF">F5144DRAFT_400522</name>
</gene>
<proteinExistence type="predicted"/>
<evidence type="ECO:0000313" key="1">
    <source>
        <dbReference type="EMBL" id="KAH6613313.1"/>
    </source>
</evidence>
<dbReference type="Proteomes" id="UP000724584">
    <property type="component" value="Unassembled WGS sequence"/>
</dbReference>
<keyword evidence="2" id="KW-1185">Reference proteome</keyword>
<name>A0ACB7NTS3_9PEZI</name>